<evidence type="ECO:0000313" key="2">
    <source>
        <dbReference type="Proteomes" id="UP001060215"/>
    </source>
</evidence>
<sequence length="88" mass="10087">MERLRGSGDDIAALAEVAKAQFSHDYSDHLALVQAYEGWKEVGRDVAGYGYSWKNFLSAQSMKAIDALRREFYSSLKDYVLNFNARWM</sequence>
<name>A0ACC0GTT4_9ERIC</name>
<dbReference type="Proteomes" id="UP001060215">
    <property type="component" value="Chromosome 9"/>
</dbReference>
<protein>
    <submittedName>
        <fullName evidence="1">Uncharacterized protein</fullName>
    </submittedName>
</protein>
<evidence type="ECO:0000313" key="1">
    <source>
        <dbReference type="EMBL" id="KAI8003516.1"/>
    </source>
</evidence>
<dbReference type="EMBL" id="CM045766">
    <property type="protein sequence ID" value="KAI8003516.1"/>
    <property type="molecule type" value="Genomic_DNA"/>
</dbReference>
<organism evidence="1 2">
    <name type="scientific">Camellia lanceoleosa</name>
    <dbReference type="NCBI Taxonomy" id="1840588"/>
    <lineage>
        <taxon>Eukaryota</taxon>
        <taxon>Viridiplantae</taxon>
        <taxon>Streptophyta</taxon>
        <taxon>Embryophyta</taxon>
        <taxon>Tracheophyta</taxon>
        <taxon>Spermatophyta</taxon>
        <taxon>Magnoliopsida</taxon>
        <taxon>eudicotyledons</taxon>
        <taxon>Gunneridae</taxon>
        <taxon>Pentapetalae</taxon>
        <taxon>asterids</taxon>
        <taxon>Ericales</taxon>
        <taxon>Theaceae</taxon>
        <taxon>Camellia</taxon>
    </lineage>
</organism>
<reference evidence="1 2" key="1">
    <citation type="journal article" date="2022" name="Plant J.">
        <title>Chromosome-level genome of Camellia lanceoleosa provides a valuable resource for understanding genome evolution and self-incompatibility.</title>
        <authorList>
            <person name="Gong W."/>
            <person name="Xiao S."/>
            <person name="Wang L."/>
            <person name="Liao Z."/>
            <person name="Chang Y."/>
            <person name="Mo W."/>
            <person name="Hu G."/>
            <person name="Li W."/>
            <person name="Zhao G."/>
            <person name="Zhu H."/>
            <person name="Hu X."/>
            <person name="Ji K."/>
            <person name="Xiang X."/>
            <person name="Song Q."/>
            <person name="Yuan D."/>
            <person name="Jin S."/>
            <person name="Zhang L."/>
        </authorList>
    </citation>
    <scope>NUCLEOTIDE SEQUENCE [LARGE SCALE GENOMIC DNA]</scope>
    <source>
        <strain evidence="1">SQ_2022a</strain>
    </source>
</reference>
<gene>
    <name evidence="1" type="ORF">LOK49_LG08G02151</name>
</gene>
<proteinExistence type="predicted"/>
<comment type="caution">
    <text evidence="1">The sequence shown here is derived from an EMBL/GenBank/DDBJ whole genome shotgun (WGS) entry which is preliminary data.</text>
</comment>
<accession>A0ACC0GTT4</accession>
<keyword evidence="2" id="KW-1185">Reference proteome</keyword>